<sequence>MAHIDIDTAELAAAGGRAGDTAALLAGLTTERVTAHGAAEAAGEPVLAAAIEDLLAAWAPVHRSLVSALEGLAEGLRQAAAVYESADAGTADVLARMVLSSARGEPARGPAAGPLADREV</sequence>
<evidence type="ECO:0000313" key="2">
    <source>
        <dbReference type="Proteomes" id="UP000239895"/>
    </source>
</evidence>
<accession>A0ABX5EHW2</accession>
<dbReference type="Proteomes" id="UP000239895">
    <property type="component" value="Unassembled WGS sequence"/>
</dbReference>
<reference evidence="1 2" key="1">
    <citation type="submission" date="2018-03" db="EMBL/GenBank/DDBJ databases">
        <title>Comparative analysis of microorganisms from saline springs in Andes Mountain Range, Colombia.</title>
        <authorList>
            <person name="Rubin E."/>
        </authorList>
    </citation>
    <scope>NUCLEOTIDE SEQUENCE [LARGE SCALE GENOMIC DNA]</scope>
    <source>
        <strain evidence="1 2">CG 23</strain>
    </source>
</reference>
<protein>
    <recommendedName>
        <fullName evidence="3">Excreted virulence factor EspC (Type VII ESX diderm)</fullName>
    </recommendedName>
</protein>
<dbReference type="RefSeq" id="WP_106264273.1">
    <property type="nucleotide sequence ID" value="NZ_PVTX01000001.1"/>
</dbReference>
<organism evidence="1 2">
    <name type="scientific">Isoptericola halotolerans</name>
    <dbReference type="NCBI Taxonomy" id="300560"/>
    <lineage>
        <taxon>Bacteria</taxon>
        <taxon>Bacillati</taxon>
        <taxon>Actinomycetota</taxon>
        <taxon>Actinomycetes</taxon>
        <taxon>Micrococcales</taxon>
        <taxon>Promicromonosporaceae</taxon>
        <taxon>Isoptericola</taxon>
    </lineage>
</organism>
<evidence type="ECO:0000313" key="1">
    <source>
        <dbReference type="EMBL" id="PRZ10010.1"/>
    </source>
</evidence>
<dbReference type="EMBL" id="PVTX01000001">
    <property type="protein sequence ID" value="PRZ10010.1"/>
    <property type="molecule type" value="Genomic_DNA"/>
</dbReference>
<gene>
    <name evidence="1" type="ORF">BCL65_101148</name>
</gene>
<keyword evidence="2" id="KW-1185">Reference proteome</keyword>
<evidence type="ECO:0008006" key="3">
    <source>
        <dbReference type="Google" id="ProtNLM"/>
    </source>
</evidence>
<proteinExistence type="predicted"/>
<name>A0ABX5EHW2_9MICO</name>
<comment type="caution">
    <text evidence="1">The sequence shown here is derived from an EMBL/GenBank/DDBJ whole genome shotgun (WGS) entry which is preliminary data.</text>
</comment>